<reference evidence="2" key="1">
    <citation type="submission" date="2021-02" db="EMBL/GenBank/DDBJ databases">
        <authorList>
            <person name="Nowell W R."/>
        </authorList>
    </citation>
    <scope>NUCLEOTIDE SEQUENCE</scope>
</reference>
<dbReference type="Proteomes" id="UP000663882">
    <property type="component" value="Unassembled WGS sequence"/>
</dbReference>
<dbReference type="OrthoDB" id="10345953at2759"/>
<proteinExistence type="predicted"/>
<protein>
    <submittedName>
        <fullName evidence="2">Uncharacterized protein</fullName>
    </submittedName>
</protein>
<evidence type="ECO:0000313" key="3">
    <source>
        <dbReference type="Proteomes" id="UP000663823"/>
    </source>
</evidence>
<evidence type="ECO:0000313" key="1">
    <source>
        <dbReference type="EMBL" id="CAF1482347.1"/>
    </source>
</evidence>
<gene>
    <name evidence="2" type="ORF">OTI717_LOCUS33314</name>
    <name evidence="1" type="ORF">RFH988_LOCUS38044</name>
</gene>
<name>A0A819T7F5_9BILA</name>
<dbReference type="Proteomes" id="UP000663823">
    <property type="component" value="Unassembled WGS sequence"/>
</dbReference>
<sequence length="106" mass="12552">MLWDGIFYQGLFPKKSPIFIDEWLELIRPEGDDCRKKMYFTGDRYAKFIRIIVADKATKELDDLSNVIFQDDQDRKQRMQVSLDAVKRVFINRMEPIDCDAKLADV</sequence>
<accession>A0A819T7F5</accession>
<dbReference type="EMBL" id="CAJOAX010010910">
    <property type="protein sequence ID" value="CAF4083421.1"/>
    <property type="molecule type" value="Genomic_DNA"/>
</dbReference>
<organism evidence="2 3">
    <name type="scientific">Rotaria sordida</name>
    <dbReference type="NCBI Taxonomy" id="392033"/>
    <lineage>
        <taxon>Eukaryota</taxon>
        <taxon>Metazoa</taxon>
        <taxon>Spiralia</taxon>
        <taxon>Gnathifera</taxon>
        <taxon>Rotifera</taxon>
        <taxon>Eurotatoria</taxon>
        <taxon>Bdelloidea</taxon>
        <taxon>Philodinida</taxon>
        <taxon>Philodinidae</taxon>
        <taxon>Rotaria</taxon>
    </lineage>
</organism>
<dbReference type="AlphaFoldDB" id="A0A819T7F5"/>
<evidence type="ECO:0000313" key="2">
    <source>
        <dbReference type="EMBL" id="CAF4083421.1"/>
    </source>
</evidence>
<comment type="caution">
    <text evidence="2">The sequence shown here is derived from an EMBL/GenBank/DDBJ whole genome shotgun (WGS) entry which is preliminary data.</text>
</comment>
<dbReference type="EMBL" id="CAJNOO010008470">
    <property type="protein sequence ID" value="CAF1482347.1"/>
    <property type="molecule type" value="Genomic_DNA"/>
</dbReference>